<comment type="subcellular location">
    <subcellularLocation>
        <location evidence="3">Membrane</location>
        <topology evidence="3">Multi-pass membrane protein</topology>
    </subcellularLocation>
</comment>
<keyword evidence="6" id="KW-0479">Metal-binding</keyword>
<dbReference type="SUPFAM" id="SSF55073">
    <property type="entry name" value="Nucleotide cyclase"/>
    <property type="match status" value="2"/>
</dbReference>
<comment type="similarity">
    <text evidence="14">Belongs to the adenylyl cyclase class-4/guanylyl cyclase family.</text>
</comment>
<keyword evidence="9" id="KW-0460">Magnesium</keyword>
<keyword evidence="5 16" id="KW-0812">Transmembrane</keyword>
<evidence type="ECO:0000256" key="11">
    <source>
        <dbReference type="ARBA" id="ARBA00022998"/>
    </source>
</evidence>
<dbReference type="VEuPathDB" id="VectorBase:GBRI040073"/>
<dbReference type="Pfam" id="PF00211">
    <property type="entry name" value="Guanylate_cyc"/>
    <property type="match status" value="2"/>
</dbReference>
<dbReference type="EC" id="4.6.1.1" evidence="4"/>
<evidence type="ECO:0000256" key="4">
    <source>
        <dbReference type="ARBA" id="ARBA00012201"/>
    </source>
</evidence>
<comment type="catalytic activity">
    <reaction evidence="1">
        <text>ATP = 3',5'-cyclic AMP + diphosphate</text>
        <dbReference type="Rhea" id="RHEA:15389"/>
        <dbReference type="ChEBI" id="CHEBI:30616"/>
        <dbReference type="ChEBI" id="CHEBI:33019"/>
        <dbReference type="ChEBI" id="CHEBI:58165"/>
        <dbReference type="EC" id="4.6.1.1"/>
    </reaction>
</comment>
<dbReference type="GO" id="GO:0005524">
    <property type="term" value="F:ATP binding"/>
    <property type="evidence" value="ECO:0007669"/>
    <property type="project" value="UniProtKB-KW"/>
</dbReference>
<feature type="transmembrane region" description="Helical" evidence="16">
    <location>
        <begin position="595"/>
        <end position="615"/>
    </location>
</feature>
<feature type="compositionally biased region" description="Low complexity" evidence="15">
    <location>
        <begin position="789"/>
        <end position="803"/>
    </location>
</feature>
<evidence type="ECO:0000256" key="12">
    <source>
        <dbReference type="ARBA" id="ARBA00023136"/>
    </source>
</evidence>
<feature type="compositionally biased region" description="Polar residues" evidence="15">
    <location>
        <begin position="765"/>
        <end position="780"/>
    </location>
</feature>
<dbReference type="Pfam" id="PF16214">
    <property type="entry name" value="AC_N"/>
    <property type="match status" value="1"/>
</dbReference>
<dbReference type="InterPro" id="IPR018297">
    <property type="entry name" value="A/G_cyclase_CS"/>
</dbReference>
<dbReference type="InterPro" id="IPR029787">
    <property type="entry name" value="Nucleotide_cyclase"/>
</dbReference>
<feature type="transmembrane region" description="Helical" evidence="16">
    <location>
        <begin position="72"/>
        <end position="90"/>
    </location>
</feature>
<dbReference type="EnsemblMetazoa" id="GBRI040073-RA">
    <property type="protein sequence ID" value="GBRI040073-PA"/>
    <property type="gene ID" value="GBRI040073"/>
</dbReference>
<evidence type="ECO:0000256" key="13">
    <source>
        <dbReference type="ARBA" id="ARBA00023239"/>
    </source>
</evidence>
<dbReference type="GO" id="GO:0005886">
    <property type="term" value="C:plasma membrane"/>
    <property type="evidence" value="ECO:0007669"/>
    <property type="project" value="TreeGrafter"/>
</dbReference>
<dbReference type="PROSITE" id="PS00452">
    <property type="entry name" value="GUANYLATE_CYCLASE_1"/>
    <property type="match status" value="2"/>
</dbReference>
<feature type="transmembrane region" description="Helical" evidence="16">
    <location>
        <begin position="128"/>
        <end position="147"/>
    </location>
</feature>
<dbReference type="Proteomes" id="UP000091820">
    <property type="component" value="Unassembled WGS sequence"/>
</dbReference>
<keyword evidence="8" id="KW-0067">ATP-binding</keyword>
<dbReference type="GO" id="GO:0007189">
    <property type="term" value="P:adenylate cyclase-activating G protein-coupled receptor signaling pathway"/>
    <property type="evidence" value="ECO:0007669"/>
    <property type="project" value="TreeGrafter"/>
</dbReference>
<dbReference type="CDD" id="cd07302">
    <property type="entry name" value="CHD"/>
    <property type="match status" value="2"/>
</dbReference>
<reference evidence="18" key="2">
    <citation type="submission" date="2020-05" db="UniProtKB">
        <authorList>
            <consortium name="EnsemblMetazoa"/>
        </authorList>
    </citation>
    <scope>IDENTIFICATION</scope>
    <source>
        <strain evidence="18">IAEA</strain>
    </source>
</reference>
<evidence type="ECO:0000259" key="17">
    <source>
        <dbReference type="PROSITE" id="PS50125"/>
    </source>
</evidence>
<evidence type="ECO:0000256" key="3">
    <source>
        <dbReference type="ARBA" id="ARBA00004141"/>
    </source>
</evidence>
<dbReference type="InterPro" id="IPR032628">
    <property type="entry name" value="AC_N"/>
</dbReference>
<feature type="transmembrane region" description="Helical" evidence="16">
    <location>
        <begin position="102"/>
        <end position="122"/>
    </location>
</feature>
<keyword evidence="7" id="KW-0547">Nucleotide-binding</keyword>
<dbReference type="Gene3D" id="3.30.70.1230">
    <property type="entry name" value="Nucleotide cyclase"/>
    <property type="match status" value="2"/>
</dbReference>
<feature type="transmembrane region" description="Helical" evidence="16">
    <location>
        <begin position="565"/>
        <end position="583"/>
    </location>
</feature>
<feature type="transmembrane region" description="Helical" evidence="16">
    <location>
        <begin position="183"/>
        <end position="205"/>
    </location>
</feature>
<keyword evidence="13 14" id="KW-0456">Lyase</keyword>
<feature type="region of interest" description="Disordered" evidence="15">
    <location>
        <begin position="762"/>
        <end position="814"/>
    </location>
</feature>
<evidence type="ECO:0000256" key="9">
    <source>
        <dbReference type="ARBA" id="ARBA00022842"/>
    </source>
</evidence>
<dbReference type="FunFam" id="3.30.70.1230:FF:000024">
    <property type="entry name" value="ACXA, isoform A"/>
    <property type="match status" value="1"/>
</dbReference>
<evidence type="ECO:0000256" key="1">
    <source>
        <dbReference type="ARBA" id="ARBA00001593"/>
    </source>
</evidence>
<name>A0A1A9X0W7_9MUSC</name>
<organism evidence="18 19">
    <name type="scientific">Glossina brevipalpis</name>
    <dbReference type="NCBI Taxonomy" id="37001"/>
    <lineage>
        <taxon>Eukaryota</taxon>
        <taxon>Metazoa</taxon>
        <taxon>Ecdysozoa</taxon>
        <taxon>Arthropoda</taxon>
        <taxon>Hexapoda</taxon>
        <taxon>Insecta</taxon>
        <taxon>Pterygota</taxon>
        <taxon>Neoptera</taxon>
        <taxon>Endopterygota</taxon>
        <taxon>Diptera</taxon>
        <taxon>Brachycera</taxon>
        <taxon>Muscomorpha</taxon>
        <taxon>Hippoboscoidea</taxon>
        <taxon>Glossinidae</taxon>
        <taxon>Glossina</taxon>
    </lineage>
</organism>
<dbReference type="PROSITE" id="PS50125">
    <property type="entry name" value="GUANYLATE_CYCLASE_2"/>
    <property type="match status" value="2"/>
</dbReference>
<feature type="domain" description="Guanylate cyclase" evidence="17">
    <location>
        <begin position="825"/>
        <end position="891"/>
    </location>
</feature>
<accession>A0A1A9X0W7</accession>
<evidence type="ECO:0000256" key="7">
    <source>
        <dbReference type="ARBA" id="ARBA00022741"/>
    </source>
</evidence>
<dbReference type="GO" id="GO:0006171">
    <property type="term" value="P:cAMP biosynthetic process"/>
    <property type="evidence" value="ECO:0007669"/>
    <property type="project" value="UniProtKB-KW"/>
</dbReference>
<evidence type="ECO:0000256" key="16">
    <source>
        <dbReference type="SAM" id="Phobius"/>
    </source>
</evidence>
<keyword evidence="12 16" id="KW-0472">Membrane</keyword>
<proteinExistence type="inferred from homology"/>
<comment type="cofactor">
    <cofactor evidence="2">
        <name>Mg(2+)</name>
        <dbReference type="ChEBI" id="CHEBI:18420"/>
    </cofactor>
</comment>
<dbReference type="GO" id="GO:0035556">
    <property type="term" value="P:intracellular signal transduction"/>
    <property type="evidence" value="ECO:0007669"/>
    <property type="project" value="InterPro"/>
</dbReference>
<evidence type="ECO:0000256" key="15">
    <source>
        <dbReference type="SAM" id="MobiDB-lite"/>
    </source>
</evidence>
<evidence type="ECO:0000256" key="14">
    <source>
        <dbReference type="RuleBase" id="RU000405"/>
    </source>
</evidence>
<evidence type="ECO:0000256" key="8">
    <source>
        <dbReference type="ARBA" id="ARBA00022840"/>
    </source>
</evidence>
<evidence type="ECO:0000256" key="5">
    <source>
        <dbReference type="ARBA" id="ARBA00022692"/>
    </source>
</evidence>
<dbReference type="PANTHER" id="PTHR45627">
    <property type="entry name" value="ADENYLATE CYCLASE TYPE 1"/>
    <property type="match status" value="1"/>
</dbReference>
<feature type="transmembrane region" description="Helical" evidence="16">
    <location>
        <begin position="38"/>
        <end position="60"/>
    </location>
</feature>
<dbReference type="STRING" id="37001.A0A1A9X0W7"/>
<dbReference type="GO" id="GO:0046872">
    <property type="term" value="F:metal ion binding"/>
    <property type="evidence" value="ECO:0007669"/>
    <property type="project" value="UniProtKB-KW"/>
</dbReference>
<feature type="transmembrane region" description="Helical" evidence="16">
    <location>
        <begin position="154"/>
        <end position="177"/>
    </location>
</feature>
<dbReference type="PANTHER" id="PTHR45627:SF23">
    <property type="entry name" value="AT30656P-RELATED"/>
    <property type="match status" value="1"/>
</dbReference>
<feature type="domain" description="Guanylate cyclase" evidence="17">
    <location>
        <begin position="280"/>
        <end position="404"/>
    </location>
</feature>
<protein>
    <recommendedName>
        <fullName evidence="4">adenylate cyclase</fullName>
        <ecNumber evidence="4">4.6.1.1</ecNumber>
    </recommendedName>
</protein>
<evidence type="ECO:0000313" key="19">
    <source>
        <dbReference type="Proteomes" id="UP000091820"/>
    </source>
</evidence>
<keyword evidence="19" id="KW-1185">Reference proteome</keyword>
<reference evidence="19" key="1">
    <citation type="submission" date="2014-03" db="EMBL/GenBank/DDBJ databases">
        <authorList>
            <person name="Aksoy S."/>
            <person name="Warren W."/>
            <person name="Wilson R.K."/>
        </authorList>
    </citation>
    <scope>NUCLEOTIDE SEQUENCE [LARGE SCALE GENOMIC DNA]</scope>
    <source>
        <strain evidence="19">IAEA</strain>
    </source>
</reference>
<evidence type="ECO:0000313" key="18">
    <source>
        <dbReference type="EnsemblMetazoa" id="GBRI040073-PA"/>
    </source>
</evidence>
<dbReference type="GO" id="GO:0004016">
    <property type="term" value="F:adenylate cyclase activity"/>
    <property type="evidence" value="ECO:0007669"/>
    <property type="project" value="UniProtKB-EC"/>
</dbReference>
<feature type="transmembrane region" description="Helical" evidence="16">
    <location>
        <begin position="652"/>
        <end position="672"/>
    </location>
</feature>
<evidence type="ECO:0000256" key="6">
    <source>
        <dbReference type="ARBA" id="ARBA00022723"/>
    </source>
</evidence>
<dbReference type="AlphaFoldDB" id="A0A1A9X0W7"/>
<dbReference type="InterPro" id="IPR001054">
    <property type="entry name" value="A/G_cyclase"/>
</dbReference>
<dbReference type="SMART" id="SM00044">
    <property type="entry name" value="CYCc"/>
    <property type="match status" value="1"/>
</dbReference>
<evidence type="ECO:0000256" key="10">
    <source>
        <dbReference type="ARBA" id="ARBA00022989"/>
    </source>
</evidence>
<evidence type="ECO:0000256" key="2">
    <source>
        <dbReference type="ARBA" id="ARBA00001946"/>
    </source>
</evidence>
<keyword evidence="11" id="KW-0115">cAMP biosynthesis</keyword>
<keyword evidence="10 16" id="KW-1133">Transmembrane helix</keyword>
<sequence>MNDIFRITDNYATLKEECVDMGLEEIYQTYVARINRNYLNTLTAIHIIITVIHSIALYSIYKEQEHYVPYEIYIYLIGAAITCLILRIYVRKMYTKKLIHIFVSWVTALIMALSDISLNMYYITKSDFIRPAYAGYVVSTVYLFLPLPGFYHSIILGLFISLVYAADFILITGTTISTEFSNVAFVVPEIFFLIGLNIIGISSCWRREVKTRLVFLSRRQNMEQTLAWRHAKDQEKNLLISIIPEAIAKKIGQEVKYRIERSKFFQNFRTLFIEPHEDVSILFADLVNFTFLTTQLDVRTLVETLHDLFQRFDKACREFNVMRIKFLGDCYYGVSGVPVSHPLHGVCCIELGRAIVGYMREVRNINIDMRIGIHSGSLMAGIIGSRKWQYDIWSTDVNIANRIESTGLPGRIHISNATLNLADDFYIYEEGTEGAKSDPILSKHNIKTFLIIKPSAKMNSSTDWLNYLQSKRDVEESVANVGNSNEIKQMVYQEIVEKANELMEQEVDNLPICKFQFCRHCFERPRRLTVEEIEEYKAKHSIGGICLKFSSWNWEFEYHTYRTGIFKHYALVSFLILVCVIAMQTTNEYIQNPAVFWIVSIIMILCNISTVIFAWRKSVFRRLCRLRLFRKYRRRSVSIMRMVRKDSMIKKLVIGCGVFAACMSTILISSYINVILCDTTILENDDSIVFIFLEEGIRTLCFNPWLTFYKYSTKVEKIKVTNWTYMAACGLSSKQDFFSETSRRGRSAAFLPQKKLTRRTVGDLSRSSGFTDQSYDTNLETNDEFRPVSSSSSLASSSPSLSSDNESNGAKPRLMRDKKVTVHVLTNFAFEFLRVIKSFNAASQQPRYLNAPPVELRIGISSGEVMAGVVGSSQAHYDIWGNAVNMAARMDTTGVPGRIQVTDETAEILRQCNVSCTYRGLVAVKGRGEIPTYFINVDDQI</sequence>